<dbReference type="AlphaFoldDB" id="A0A0W0TVQ1"/>
<reference evidence="1 3" key="1">
    <citation type="submission" date="2015-11" db="EMBL/GenBank/DDBJ databases">
        <title>Genomic analysis of 38 Legionella species identifies large and diverse effector repertoires.</title>
        <authorList>
            <person name="Burstein D."/>
            <person name="Amaro F."/>
            <person name="Zusman T."/>
            <person name="Lifshitz Z."/>
            <person name="Cohen O."/>
            <person name="Gilbert J.A."/>
            <person name="Pupko T."/>
            <person name="Shuman H.A."/>
            <person name="Segal G."/>
        </authorList>
    </citation>
    <scope>NUCLEOTIDE SEQUENCE [LARGE SCALE GENOMIC DNA]</scope>
    <source>
        <strain evidence="1 3">WO-44C</strain>
    </source>
</reference>
<dbReference type="OrthoDB" id="9994888at2"/>
<sequence>MFDFFSFKNNNNRAIKSAAQGAVIGLIAATTKALDLEVCSKEFGGLLVGVIALGLLIEYALPSNPPVHKAHNPGTDGENNGFYLLEDSSAGLKI</sequence>
<keyword evidence="3" id="KW-1185">Reference proteome</keyword>
<gene>
    <name evidence="1" type="ORF">Lfee_1344</name>
    <name evidence="2" type="ORF">NCTC12022_01237</name>
</gene>
<protein>
    <submittedName>
        <fullName evidence="1">Uncharacterized protein</fullName>
    </submittedName>
</protein>
<evidence type="ECO:0000313" key="1">
    <source>
        <dbReference type="EMBL" id="KTC99783.1"/>
    </source>
</evidence>
<dbReference type="Proteomes" id="UP000251942">
    <property type="component" value="Unassembled WGS sequence"/>
</dbReference>
<reference evidence="2 4" key="2">
    <citation type="submission" date="2018-06" db="EMBL/GenBank/DDBJ databases">
        <authorList>
            <consortium name="Pathogen Informatics"/>
            <person name="Doyle S."/>
        </authorList>
    </citation>
    <scope>NUCLEOTIDE SEQUENCE [LARGE SCALE GENOMIC DNA]</scope>
    <source>
        <strain evidence="2 4">NCTC12022</strain>
    </source>
</reference>
<evidence type="ECO:0000313" key="3">
    <source>
        <dbReference type="Proteomes" id="UP000054698"/>
    </source>
</evidence>
<name>A0A0W0TVQ1_9GAMM</name>
<dbReference type="EMBL" id="UASS01000010">
    <property type="protein sequence ID" value="SPX60506.1"/>
    <property type="molecule type" value="Genomic_DNA"/>
</dbReference>
<dbReference type="RefSeq" id="WP_058445161.1">
    <property type="nucleotide sequence ID" value="NZ_CAAAHT010000022.1"/>
</dbReference>
<evidence type="ECO:0000313" key="4">
    <source>
        <dbReference type="Proteomes" id="UP000251942"/>
    </source>
</evidence>
<proteinExistence type="predicted"/>
<organism evidence="1 3">
    <name type="scientific">Legionella feeleii</name>
    <dbReference type="NCBI Taxonomy" id="453"/>
    <lineage>
        <taxon>Bacteria</taxon>
        <taxon>Pseudomonadati</taxon>
        <taxon>Pseudomonadota</taxon>
        <taxon>Gammaproteobacteria</taxon>
        <taxon>Legionellales</taxon>
        <taxon>Legionellaceae</taxon>
        <taxon>Legionella</taxon>
    </lineage>
</organism>
<accession>A0A0W0TVQ1</accession>
<dbReference type="PATRIC" id="fig|453.4.peg.1457"/>
<dbReference type="EMBL" id="LNYB01000049">
    <property type="protein sequence ID" value="KTC99783.1"/>
    <property type="molecule type" value="Genomic_DNA"/>
</dbReference>
<evidence type="ECO:0000313" key="2">
    <source>
        <dbReference type="EMBL" id="SPX60506.1"/>
    </source>
</evidence>
<dbReference type="Proteomes" id="UP000054698">
    <property type="component" value="Unassembled WGS sequence"/>
</dbReference>